<dbReference type="Pfam" id="PF01344">
    <property type="entry name" value="Kelch_1"/>
    <property type="match status" value="1"/>
</dbReference>
<dbReference type="OrthoDB" id="45365at2759"/>
<dbReference type="Gene3D" id="2.120.10.80">
    <property type="entry name" value="Kelch-type beta propeller"/>
    <property type="match status" value="1"/>
</dbReference>
<accession>A0A6D2K064</accession>
<reference evidence="2" key="1">
    <citation type="submission" date="2020-01" db="EMBL/GenBank/DDBJ databases">
        <authorList>
            <person name="Mishra B."/>
        </authorList>
    </citation>
    <scope>NUCLEOTIDE SEQUENCE [LARGE SCALE GENOMIC DNA]</scope>
</reference>
<dbReference type="EMBL" id="CACVBM020001351">
    <property type="protein sequence ID" value="CAA7046625.1"/>
    <property type="molecule type" value="Genomic_DNA"/>
</dbReference>
<dbReference type="InterPro" id="IPR015915">
    <property type="entry name" value="Kelch-typ_b-propeller"/>
</dbReference>
<evidence type="ECO:0008006" key="4">
    <source>
        <dbReference type="Google" id="ProtNLM"/>
    </source>
</evidence>
<sequence length="158" mass="18429">MLLKLNILVVIYVIGGCRKAVSLDIEVLDVKTQTWECFPGLCKEEVSERTIESLVMNEKIYIMTHRQTFVYDPKTYCWGKIRIYDPEAKSWTFMKGAEDLPKMVNYYAGYKMAIMAENLRFCTLIVMSIATQRFGTRRLHWKSEKEKRFGGKSCGLIM</sequence>
<dbReference type="SUPFAM" id="SSF117281">
    <property type="entry name" value="Kelch motif"/>
    <property type="match status" value="1"/>
</dbReference>
<evidence type="ECO:0000313" key="2">
    <source>
        <dbReference type="EMBL" id="CAA7046625.1"/>
    </source>
</evidence>
<dbReference type="InterPro" id="IPR006652">
    <property type="entry name" value="Kelch_1"/>
</dbReference>
<comment type="caution">
    <text evidence="2">The sequence shown here is derived from an EMBL/GenBank/DDBJ whole genome shotgun (WGS) entry which is preliminary data.</text>
</comment>
<evidence type="ECO:0000313" key="3">
    <source>
        <dbReference type="Proteomes" id="UP000467841"/>
    </source>
</evidence>
<name>A0A6D2K064_9BRAS</name>
<keyword evidence="1" id="KW-0732">Signal</keyword>
<dbReference type="AlphaFoldDB" id="A0A6D2K064"/>
<evidence type="ECO:0000256" key="1">
    <source>
        <dbReference type="SAM" id="SignalP"/>
    </source>
</evidence>
<proteinExistence type="predicted"/>
<feature type="chain" id="PRO_5025635574" description="F-box associated domain-containing protein" evidence="1">
    <location>
        <begin position="23"/>
        <end position="158"/>
    </location>
</feature>
<organism evidence="2 3">
    <name type="scientific">Microthlaspi erraticum</name>
    <dbReference type="NCBI Taxonomy" id="1685480"/>
    <lineage>
        <taxon>Eukaryota</taxon>
        <taxon>Viridiplantae</taxon>
        <taxon>Streptophyta</taxon>
        <taxon>Embryophyta</taxon>
        <taxon>Tracheophyta</taxon>
        <taxon>Spermatophyta</taxon>
        <taxon>Magnoliopsida</taxon>
        <taxon>eudicotyledons</taxon>
        <taxon>Gunneridae</taxon>
        <taxon>Pentapetalae</taxon>
        <taxon>rosids</taxon>
        <taxon>malvids</taxon>
        <taxon>Brassicales</taxon>
        <taxon>Brassicaceae</taxon>
        <taxon>Coluteocarpeae</taxon>
        <taxon>Microthlaspi</taxon>
    </lineage>
</organism>
<feature type="signal peptide" evidence="1">
    <location>
        <begin position="1"/>
        <end position="22"/>
    </location>
</feature>
<dbReference type="Proteomes" id="UP000467841">
    <property type="component" value="Unassembled WGS sequence"/>
</dbReference>
<protein>
    <recommendedName>
        <fullName evidence="4">F-box associated domain-containing protein</fullName>
    </recommendedName>
</protein>
<keyword evidence="3" id="KW-1185">Reference proteome</keyword>
<gene>
    <name evidence="2" type="ORF">MERR_LOCUS33860</name>
</gene>
<dbReference type="PROSITE" id="PS51257">
    <property type="entry name" value="PROKAR_LIPOPROTEIN"/>
    <property type="match status" value="1"/>
</dbReference>